<dbReference type="EMBL" id="BMHV01000017">
    <property type="protein sequence ID" value="GGF68986.1"/>
    <property type="molecule type" value="Genomic_DNA"/>
</dbReference>
<dbReference type="RefSeq" id="WP_188665457.1">
    <property type="nucleotide sequence ID" value="NZ_BMHV01000017.1"/>
</dbReference>
<comment type="function">
    <text evidence="6">May be involved in the transport of PQQ or its precursor to the periplasm.</text>
</comment>
<accession>A0A917FCV6</accession>
<comment type="similarity">
    <text evidence="2 6">Belongs to the PqqB family.</text>
</comment>
<dbReference type="InterPro" id="IPR011842">
    <property type="entry name" value="PQQ_synth_PqqB"/>
</dbReference>
<name>A0A917FCV6_9PROT</name>
<dbReference type="InterPro" id="IPR036866">
    <property type="entry name" value="RibonucZ/Hydroxyglut_hydro"/>
</dbReference>
<evidence type="ECO:0000313" key="8">
    <source>
        <dbReference type="EMBL" id="GGF68986.1"/>
    </source>
</evidence>
<organism evidence="8 9">
    <name type="scientific">Terasakiella brassicae</name>
    <dbReference type="NCBI Taxonomy" id="1634917"/>
    <lineage>
        <taxon>Bacteria</taxon>
        <taxon>Pseudomonadati</taxon>
        <taxon>Pseudomonadota</taxon>
        <taxon>Alphaproteobacteria</taxon>
        <taxon>Rhodospirillales</taxon>
        <taxon>Terasakiellaceae</taxon>
        <taxon>Terasakiella</taxon>
    </lineage>
</organism>
<dbReference type="GO" id="GO:0018189">
    <property type="term" value="P:pyrroloquinoline quinone biosynthetic process"/>
    <property type="evidence" value="ECO:0007669"/>
    <property type="project" value="UniProtKB-UniRule"/>
</dbReference>
<reference evidence="8" key="2">
    <citation type="submission" date="2020-09" db="EMBL/GenBank/DDBJ databases">
        <authorList>
            <person name="Sun Q."/>
            <person name="Zhou Y."/>
        </authorList>
    </citation>
    <scope>NUCLEOTIDE SEQUENCE</scope>
    <source>
        <strain evidence="8">CGMCC 1.15254</strain>
    </source>
</reference>
<sequence length="310" mass="34164">MLKIKILGAAAGGGFPQWNCHCDNCRKAWANNPDAIARTQSSLAITVDGDNWFLLNASPDIRQQIQANPCLHPKHGKRHSPIKGVILTNADVDHIGGLLTLRESQPLALYATQRVINVLGENSLFNILNPDYVARRKLPIDQKTELCFLDGQNSGIEIELFPVPGKIALYLEDEKAGVNFGSVPEDTVGIKVTVRDSKKSFYYLPGCAALPPDLAERVQNSDLVFFDGTTWVDHEMIETGCGVKTGQRMGHMCMAGPQGSIQAFEELNIKRKVFIHINNTNPVLLENSTERAIANKAGWEIGYDTMEVIL</sequence>
<evidence type="ECO:0000256" key="5">
    <source>
        <dbReference type="ARBA" id="ARBA00022905"/>
    </source>
</evidence>
<feature type="domain" description="Metallo-beta-lactamase" evidence="7">
    <location>
        <begin position="51"/>
        <end position="277"/>
    </location>
</feature>
<keyword evidence="4 6" id="KW-0813">Transport</keyword>
<dbReference type="PANTHER" id="PTHR42663">
    <property type="entry name" value="HYDROLASE C777.06C-RELATED-RELATED"/>
    <property type="match status" value="1"/>
</dbReference>
<comment type="pathway">
    <text evidence="1 6">Cofactor biosynthesis; pyrroloquinoline quinone biosynthesis.</text>
</comment>
<dbReference type="CDD" id="cd16274">
    <property type="entry name" value="PQQB-like_MBL-fold"/>
    <property type="match status" value="1"/>
</dbReference>
<dbReference type="Gene3D" id="3.60.15.10">
    <property type="entry name" value="Ribonuclease Z/Hydroxyacylglutathione hydrolase-like"/>
    <property type="match status" value="1"/>
</dbReference>
<gene>
    <name evidence="6 8" type="primary">pqqB</name>
    <name evidence="8" type="ORF">GCM10011332_23960</name>
</gene>
<dbReference type="Proteomes" id="UP000632498">
    <property type="component" value="Unassembled WGS sequence"/>
</dbReference>
<dbReference type="HAMAP" id="MF_00653">
    <property type="entry name" value="PQQ_syn_PqqB"/>
    <property type="match status" value="1"/>
</dbReference>
<evidence type="ECO:0000256" key="1">
    <source>
        <dbReference type="ARBA" id="ARBA00004886"/>
    </source>
</evidence>
<dbReference type="AlphaFoldDB" id="A0A917FCV6"/>
<dbReference type="PANTHER" id="PTHR42663:SF7">
    <property type="entry name" value="COENZYME PQQ SYNTHESIS PROTEIN B"/>
    <property type="match status" value="1"/>
</dbReference>
<evidence type="ECO:0000256" key="4">
    <source>
        <dbReference type="ARBA" id="ARBA00022448"/>
    </source>
</evidence>
<evidence type="ECO:0000313" key="9">
    <source>
        <dbReference type="Proteomes" id="UP000632498"/>
    </source>
</evidence>
<evidence type="ECO:0000256" key="6">
    <source>
        <dbReference type="HAMAP-Rule" id="MF_00653"/>
    </source>
</evidence>
<evidence type="ECO:0000259" key="7">
    <source>
        <dbReference type="Pfam" id="PF12706"/>
    </source>
</evidence>
<comment type="caution">
    <text evidence="8">The sequence shown here is derived from an EMBL/GenBank/DDBJ whole genome shotgun (WGS) entry which is preliminary data.</text>
</comment>
<proteinExistence type="inferred from homology"/>
<evidence type="ECO:0000256" key="3">
    <source>
        <dbReference type="ARBA" id="ARBA00015084"/>
    </source>
</evidence>
<dbReference type="InterPro" id="IPR001279">
    <property type="entry name" value="Metallo-B-lactamas"/>
</dbReference>
<keyword evidence="9" id="KW-1185">Reference proteome</keyword>
<protein>
    <recommendedName>
        <fullName evidence="3 6">Coenzyme PQQ synthesis protein B</fullName>
    </recommendedName>
    <alternativeName>
        <fullName evidence="6">Pyrroloquinoline quinone biosynthesis protein B</fullName>
    </alternativeName>
</protein>
<dbReference type="SUPFAM" id="SSF56281">
    <property type="entry name" value="Metallo-hydrolase/oxidoreductase"/>
    <property type="match status" value="1"/>
</dbReference>
<reference evidence="8" key="1">
    <citation type="journal article" date="2014" name="Int. J. Syst. Evol. Microbiol.">
        <title>Complete genome sequence of Corynebacterium casei LMG S-19264T (=DSM 44701T), isolated from a smear-ripened cheese.</title>
        <authorList>
            <consortium name="US DOE Joint Genome Institute (JGI-PGF)"/>
            <person name="Walter F."/>
            <person name="Albersmeier A."/>
            <person name="Kalinowski J."/>
            <person name="Ruckert C."/>
        </authorList>
    </citation>
    <scope>NUCLEOTIDE SEQUENCE</scope>
    <source>
        <strain evidence="8">CGMCC 1.15254</strain>
    </source>
</reference>
<evidence type="ECO:0000256" key="2">
    <source>
        <dbReference type="ARBA" id="ARBA00008481"/>
    </source>
</evidence>
<dbReference type="NCBIfam" id="TIGR02108">
    <property type="entry name" value="PQQ_syn_pqqB"/>
    <property type="match status" value="1"/>
</dbReference>
<dbReference type="Pfam" id="PF12706">
    <property type="entry name" value="Lactamase_B_2"/>
    <property type="match status" value="1"/>
</dbReference>
<keyword evidence="5 6" id="KW-0884">PQQ biosynthesis</keyword>